<dbReference type="SUPFAM" id="SSF52172">
    <property type="entry name" value="CheY-like"/>
    <property type="match status" value="1"/>
</dbReference>
<dbReference type="Proteomes" id="UP001526426">
    <property type="component" value="Unassembled WGS sequence"/>
</dbReference>
<feature type="domain" description="PAS" evidence="3">
    <location>
        <begin position="160"/>
        <end position="230"/>
    </location>
</feature>
<dbReference type="Pfam" id="PF00990">
    <property type="entry name" value="GGDEF"/>
    <property type="match status" value="1"/>
</dbReference>
<dbReference type="Gene3D" id="3.20.20.450">
    <property type="entry name" value="EAL domain"/>
    <property type="match status" value="1"/>
</dbReference>
<dbReference type="SUPFAM" id="SSF55785">
    <property type="entry name" value="PYP-like sensor domain (PAS domain)"/>
    <property type="match status" value="1"/>
</dbReference>
<dbReference type="PROSITE" id="PS50110">
    <property type="entry name" value="RESPONSE_REGULATORY"/>
    <property type="match status" value="1"/>
</dbReference>
<dbReference type="Gene3D" id="3.30.70.270">
    <property type="match status" value="1"/>
</dbReference>
<dbReference type="InterPro" id="IPR000160">
    <property type="entry name" value="GGDEF_dom"/>
</dbReference>
<feature type="domain" description="EAL" evidence="4">
    <location>
        <begin position="461"/>
        <end position="716"/>
    </location>
</feature>
<dbReference type="Gene3D" id="3.40.50.2300">
    <property type="match status" value="1"/>
</dbReference>
<evidence type="ECO:0000259" key="3">
    <source>
        <dbReference type="PROSITE" id="PS50112"/>
    </source>
</evidence>
<dbReference type="PANTHER" id="PTHR44757:SF2">
    <property type="entry name" value="BIOFILM ARCHITECTURE MAINTENANCE PROTEIN MBAA"/>
    <property type="match status" value="1"/>
</dbReference>
<dbReference type="NCBIfam" id="TIGR00229">
    <property type="entry name" value="sensory_box"/>
    <property type="match status" value="1"/>
</dbReference>
<dbReference type="CDD" id="cd01948">
    <property type="entry name" value="EAL"/>
    <property type="match status" value="1"/>
</dbReference>
<dbReference type="SUPFAM" id="SSF55073">
    <property type="entry name" value="Nucleotide cyclase"/>
    <property type="match status" value="1"/>
</dbReference>
<dbReference type="SMART" id="SM00267">
    <property type="entry name" value="GGDEF"/>
    <property type="match status" value="1"/>
</dbReference>
<dbReference type="PROSITE" id="PS50887">
    <property type="entry name" value="GGDEF"/>
    <property type="match status" value="1"/>
</dbReference>
<evidence type="ECO:0000259" key="5">
    <source>
        <dbReference type="PROSITE" id="PS50887"/>
    </source>
</evidence>
<dbReference type="SMART" id="SM00091">
    <property type="entry name" value="PAS"/>
    <property type="match status" value="1"/>
</dbReference>
<dbReference type="InterPro" id="IPR043128">
    <property type="entry name" value="Rev_trsase/Diguanyl_cyclase"/>
</dbReference>
<dbReference type="PROSITE" id="PS50112">
    <property type="entry name" value="PAS"/>
    <property type="match status" value="1"/>
</dbReference>
<feature type="domain" description="Response regulatory" evidence="2">
    <location>
        <begin position="4"/>
        <end position="124"/>
    </location>
</feature>
<dbReference type="PANTHER" id="PTHR44757">
    <property type="entry name" value="DIGUANYLATE CYCLASE DGCP"/>
    <property type="match status" value="1"/>
</dbReference>
<dbReference type="InterPro" id="IPR035965">
    <property type="entry name" value="PAS-like_dom_sf"/>
</dbReference>
<proteinExistence type="predicted"/>
<dbReference type="InterPro" id="IPR029787">
    <property type="entry name" value="Nucleotide_cyclase"/>
</dbReference>
<organism evidence="6 7">
    <name type="scientific">Spirulina subsalsa FACHB-351</name>
    <dbReference type="NCBI Taxonomy" id="234711"/>
    <lineage>
        <taxon>Bacteria</taxon>
        <taxon>Bacillati</taxon>
        <taxon>Cyanobacteriota</taxon>
        <taxon>Cyanophyceae</taxon>
        <taxon>Spirulinales</taxon>
        <taxon>Spirulinaceae</taxon>
        <taxon>Spirulina</taxon>
    </lineage>
</organism>
<reference evidence="6 7" key="1">
    <citation type="submission" date="2021-08" db="EMBL/GenBank/DDBJ databases">
        <title>Draft genome sequence of Spirulina subsalsa with high tolerance to salinity and hype-accumulation of phycocyanin.</title>
        <authorList>
            <person name="Pei H."/>
            <person name="Jiang L."/>
        </authorList>
    </citation>
    <scope>NUCLEOTIDE SEQUENCE [LARGE SCALE GENOMIC DNA]</scope>
    <source>
        <strain evidence="6 7">FACHB-351</strain>
    </source>
</reference>
<feature type="domain" description="GGDEF" evidence="5">
    <location>
        <begin position="319"/>
        <end position="452"/>
    </location>
</feature>
<dbReference type="Pfam" id="PF00563">
    <property type="entry name" value="EAL"/>
    <property type="match status" value="1"/>
</dbReference>
<evidence type="ECO:0000259" key="2">
    <source>
        <dbReference type="PROSITE" id="PS50110"/>
    </source>
</evidence>
<evidence type="ECO:0000259" key="4">
    <source>
        <dbReference type="PROSITE" id="PS50883"/>
    </source>
</evidence>
<evidence type="ECO:0000256" key="1">
    <source>
        <dbReference type="PROSITE-ProRule" id="PRU00169"/>
    </source>
</evidence>
<dbReference type="Pfam" id="PF13188">
    <property type="entry name" value="PAS_8"/>
    <property type="match status" value="1"/>
</dbReference>
<dbReference type="InterPro" id="IPR035919">
    <property type="entry name" value="EAL_sf"/>
</dbReference>
<dbReference type="InterPro" id="IPR001633">
    <property type="entry name" value="EAL_dom"/>
</dbReference>
<accession>A0ABT3L462</accession>
<dbReference type="EMBL" id="JAIHOM010000020">
    <property type="protein sequence ID" value="MCW6035770.1"/>
    <property type="molecule type" value="Genomic_DNA"/>
</dbReference>
<dbReference type="NCBIfam" id="TIGR00254">
    <property type="entry name" value="GGDEF"/>
    <property type="match status" value="1"/>
</dbReference>
<sequence length="718" mass="82237">MPAKILVVDDDPDFPALIRQVFRKNIRQKDYQFIFALNGLEALHLIRQDPEIDMILTDVNMPQMDGMTLLQKIAEIPNQTTSTVIMSAYGDLETIRSAMNLGAFDFLTKPLNLQDLEITTRKTLKHIQQVKQVLQDKETAQKLRDDLTKKITLRESEMRYQRRFRALIENSTDIIIILNLDGAITYASPSAIRVLGEVFTDKHPVAFGSLLHPDEITSVIQRLEKVQEQPGEKELISELRLKTRFETWNIFEVVFTNLLQDPDVEGIVVNCHNITDRKIAEEKFLYDALHDSLTRLPNRALFMDRLSQALARQKRHPSSQFAVLFIDLDRFKVVNDSLGHWGGDQLLVETANRLQEQMRYDDTIARLGDDEFAILLESVNTAQDANNVAQRLQMKLQMPVIINQQEVYTSASIGIVFPNGQYDAPSDILRDAHTAMYHAKIQGKARQQMFDVTMSADNLARLQLEIDLRRAKEREQLLVYYQPIVNLKTGHLSGFEALMRWKHPHRGAVSPGAFIPLAEETGLIVPMGWWILQEACEQIRLWGEEFPDFALTISVNLSGRQFSQPQLAKEVGKILKATRVNPQRLRLEITETTIMENETIVAQTLQDLKAMDIQLSIDDFGTGYSSLSRLRSFPIDTLKIDRSFVMRMEQEPENLEITRAIIRMADSLGIEVIAEGIEHQEHLQLLRKLRCKYGQGYLFAKPLAAEDAIALLRENPKW</sequence>
<feature type="modified residue" description="4-aspartylphosphate" evidence="1">
    <location>
        <position position="58"/>
    </location>
</feature>
<name>A0ABT3L462_9CYAN</name>
<evidence type="ECO:0000313" key="7">
    <source>
        <dbReference type="Proteomes" id="UP001526426"/>
    </source>
</evidence>
<dbReference type="Pfam" id="PF00072">
    <property type="entry name" value="Response_reg"/>
    <property type="match status" value="1"/>
</dbReference>
<dbReference type="Gene3D" id="3.30.450.20">
    <property type="entry name" value="PAS domain"/>
    <property type="match status" value="1"/>
</dbReference>
<keyword evidence="1" id="KW-0597">Phosphoprotein</keyword>
<dbReference type="InterPro" id="IPR011006">
    <property type="entry name" value="CheY-like_superfamily"/>
</dbReference>
<dbReference type="InterPro" id="IPR052155">
    <property type="entry name" value="Biofilm_reg_signaling"/>
</dbReference>
<dbReference type="PROSITE" id="PS50883">
    <property type="entry name" value="EAL"/>
    <property type="match status" value="1"/>
</dbReference>
<dbReference type="CDD" id="cd17536">
    <property type="entry name" value="REC_YesN-like"/>
    <property type="match status" value="1"/>
</dbReference>
<dbReference type="SUPFAM" id="SSF141868">
    <property type="entry name" value="EAL domain-like"/>
    <property type="match status" value="1"/>
</dbReference>
<dbReference type="CDD" id="cd00130">
    <property type="entry name" value="PAS"/>
    <property type="match status" value="1"/>
</dbReference>
<comment type="caution">
    <text evidence="6">The sequence shown here is derived from an EMBL/GenBank/DDBJ whole genome shotgun (WGS) entry which is preliminary data.</text>
</comment>
<dbReference type="InterPro" id="IPR000014">
    <property type="entry name" value="PAS"/>
</dbReference>
<dbReference type="SMART" id="SM00448">
    <property type="entry name" value="REC"/>
    <property type="match status" value="1"/>
</dbReference>
<protein>
    <submittedName>
        <fullName evidence="6">EAL domain-containing protein</fullName>
    </submittedName>
</protein>
<dbReference type="CDD" id="cd01949">
    <property type="entry name" value="GGDEF"/>
    <property type="match status" value="1"/>
</dbReference>
<keyword evidence="7" id="KW-1185">Reference proteome</keyword>
<evidence type="ECO:0000313" key="6">
    <source>
        <dbReference type="EMBL" id="MCW6035770.1"/>
    </source>
</evidence>
<gene>
    <name evidence="6" type="ORF">K4A83_05710</name>
</gene>
<dbReference type="SMART" id="SM00052">
    <property type="entry name" value="EAL"/>
    <property type="match status" value="1"/>
</dbReference>
<dbReference type="InterPro" id="IPR001789">
    <property type="entry name" value="Sig_transdc_resp-reg_receiver"/>
</dbReference>
<dbReference type="RefSeq" id="WP_265263483.1">
    <property type="nucleotide sequence ID" value="NZ_JAIHOM010000020.1"/>
</dbReference>